<dbReference type="AlphaFoldDB" id="A0A1J5SP17"/>
<name>A0A1J5SP17_9ARCH</name>
<dbReference type="InterPro" id="IPR005148">
    <property type="entry name" value="Arg-tRNA-synth_N"/>
</dbReference>
<comment type="similarity">
    <text evidence="1 8 9">Belongs to the class-I aminoacyl-tRNA synthetase family.</text>
</comment>
<keyword evidence="4 8" id="KW-0067">ATP-binding</keyword>
<dbReference type="InterPro" id="IPR001278">
    <property type="entry name" value="Arg-tRNA-ligase"/>
</dbReference>
<dbReference type="GO" id="GO:0006420">
    <property type="term" value="P:arginyl-tRNA aminoacylation"/>
    <property type="evidence" value="ECO:0007669"/>
    <property type="project" value="UniProtKB-UniRule"/>
</dbReference>
<dbReference type="GO" id="GO:0004814">
    <property type="term" value="F:arginine-tRNA ligase activity"/>
    <property type="evidence" value="ECO:0007669"/>
    <property type="project" value="UniProtKB-UniRule"/>
</dbReference>
<dbReference type="Pfam" id="PF00750">
    <property type="entry name" value="tRNA-synt_1d"/>
    <property type="match status" value="1"/>
</dbReference>
<dbReference type="Gene3D" id="1.10.730.10">
    <property type="entry name" value="Isoleucyl-tRNA Synthetase, Domain 1"/>
    <property type="match status" value="1"/>
</dbReference>
<reference evidence="12 13" key="1">
    <citation type="submission" date="2016-08" db="EMBL/GenBank/DDBJ databases">
        <title>New Insights into Marine Group III Euryarchaeota, from dark to light.</title>
        <authorList>
            <person name="Haro-Moreno J.M."/>
            <person name="Rodriguez-Valera F."/>
            <person name="Lopez-Garcia P."/>
            <person name="Moreira D."/>
            <person name="Martin-Cuadrado A.B."/>
        </authorList>
    </citation>
    <scope>NUCLEOTIDE SEQUENCE [LARGE SCALE GENOMIC DNA]</scope>
    <source>
        <strain evidence="12">CG-Epi6</strain>
    </source>
</reference>
<comment type="caution">
    <text evidence="8">Lacks conserved residue(s) required for the propagation of feature annotation.</text>
</comment>
<dbReference type="Gene3D" id="3.40.50.620">
    <property type="entry name" value="HUPs"/>
    <property type="match status" value="1"/>
</dbReference>
<comment type="caution">
    <text evidence="12">The sequence shown here is derived from an EMBL/GenBank/DDBJ whole genome shotgun (WGS) entry which is preliminary data.</text>
</comment>
<dbReference type="InterPro" id="IPR008909">
    <property type="entry name" value="DALR_anticod-bd"/>
</dbReference>
<dbReference type="HAMAP" id="MF_00123">
    <property type="entry name" value="Arg_tRNA_synth"/>
    <property type="match status" value="1"/>
</dbReference>
<dbReference type="SUPFAM" id="SSF55190">
    <property type="entry name" value="Arginyl-tRNA synthetase (ArgRS), N-terminal 'additional' domain"/>
    <property type="match status" value="1"/>
</dbReference>
<evidence type="ECO:0000256" key="2">
    <source>
        <dbReference type="ARBA" id="ARBA00022598"/>
    </source>
</evidence>
<dbReference type="EC" id="6.1.1.19" evidence="8"/>
<evidence type="ECO:0000313" key="13">
    <source>
        <dbReference type="Proteomes" id="UP000183403"/>
    </source>
</evidence>
<proteinExistence type="inferred from homology"/>
<dbReference type="NCBIfam" id="TIGR00456">
    <property type="entry name" value="argS"/>
    <property type="match status" value="1"/>
</dbReference>
<dbReference type="SMART" id="SM01016">
    <property type="entry name" value="Arg_tRNA_synt_N"/>
    <property type="match status" value="1"/>
</dbReference>
<evidence type="ECO:0000256" key="1">
    <source>
        <dbReference type="ARBA" id="ARBA00005594"/>
    </source>
</evidence>
<dbReference type="InterPro" id="IPR014729">
    <property type="entry name" value="Rossmann-like_a/b/a_fold"/>
</dbReference>
<dbReference type="PANTHER" id="PTHR11956">
    <property type="entry name" value="ARGINYL-TRNA SYNTHETASE"/>
    <property type="match status" value="1"/>
</dbReference>
<dbReference type="Gene3D" id="3.30.1360.70">
    <property type="entry name" value="Arginyl tRNA synthetase N-terminal domain"/>
    <property type="match status" value="1"/>
</dbReference>
<dbReference type="InterPro" id="IPR035684">
    <property type="entry name" value="ArgRS_core"/>
</dbReference>
<dbReference type="InterPro" id="IPR009080">
    <property type="entry name" value="tRNAsynth_Ia_anticodon-bd"/>
</dbReference>
<evidence type="ECO:0000256" key="9">
    <source>
        <dbReference type="RuleBase" id="RU363038"/>
    </source>
</evidence>
<dbReference type="Proteomes" id="UP000183403">
    <property type="component" value="Unassembled WGS sequence"/>
</dbReference>
<dbReference type="SMART" id="SM00836">
    <property type="entry name" value="DALR_1"/>
    <property type="match status" value="1"/>
</dbReference>
<keyword evidence="3 8" id="KW-0547">Nucleotide-binding</keyword>
<dbReference type="GO" id="GO:0005524">
    <property type="term" value="F:ATP binding"/>
    <property type="evidence" value="ECO:0007669"/>
    <property type="project" value="UniProtKB-UniRule"/>
</dbReference>
<gene>
    <name evidence="8" type="primary">argS</name>
    <name evidence="12" type="ORF">BEU03_01255</name>
</gene>
<evidence type="ECO:0000256" key="5">
    <source>
        <dbReference type="ARBA" id="ARBA00022917"/>
    </source>
</evidence>
<dbReference type="PANTHER" id="PTHR11956:SF5">
    <property type="entry name" value="ARGININE--TRNA LIGASE, CYTOPLASMIC"/>
    <property type="match status" value="1"/>
</dbReference>
<dbReference type="Pfam" id="PF03485">
    <property type="entry name" value="Arg_tRNA_synt_N"/>
    <property type="match status" value="1"/>
</dbReference>
<evidence type="ECO:0000256" key="4">
    <source>
        <dbReference type="ARBA" id="ARBA00022840"/>
    </source>
</evidence>
<keyword evidence="2 8" id="KW-0436">Ligase</keyword>
<evidence type="ECO:0000313" key="12">
    <source>
        <dbReference type="EMBL" id="OIR10191.1"/>
    </source>
</evidence>
<dbReference type="SUPFAM" id="SSF52374">
    <property type="entry name" value="Nucleotidylyl transferase"/>
    <property type="match status" value="1"/>
</dbReference>
<evidence type="ECO:0000256" key="7">
    <source>
        <dbReference type="ARBA" id="ARBA00049339"/>
    </source>
</evidence>
<feature type="domain" description="DALR anticodon binding" evidence="10">
    <location>
        <begin position="447"/>
        <end position="559"/>
    </location>
</feature>
<feature type="domain" description="Arginyl tRNA synthetase N-terminal" evidence="11">
    <location>
        <begin position="6"/>
        <end position="85"/>
    </location>
</feature>
<dbReference type="SUPFAM" id="SSF47323">
    <property type="entry name" value="Anticodon-binding domain of a subclass of class I aminoacyl-tRNA synthetases"/>
    <property type="match status" value="1"/>
</dbReference>
<dbReference type="EMBL" id="MIYV01000024">
    <property type="protein sequence ID" value="OIR10191.1"/>
    <property type="molecule type" value="Genomic_DNA"/>
</dbReference>
<dbReference type="PRINTS" id="PR01038">
    <property type="entry name" value="TRNASYNTHARG"/>
</dbReference>
<comment type="subcellular location">
    <subcellularLocation>
        <location evidence="8">Cytoplasm</location>
    </subcellularLocation>
</comment>
<evidence type="ECO:0000256" key="8">
    <source>
        <dbReference type="HAMAP-Rule" id="MF_00123"/>
    </source>
</evidence>
<evidence type="ECO:0000256" key="6">
    <source>
        <dbReference type="ARBA" id="ARBA00023146"/>
    </source>
</evidence>
<keyword evidence="5 8" id="KW-0648">Protein biosynthesis</keyword>
<dbReference type="Pfam" id="PF05746">
    <property type="entry name" value="DALR_1"/>
    <property type="match status" value="1"/>
</dbReference>
<protein>
    <recommendedName>
        <fullName evidence="8">Arginine--tRNA ligase</fullName>
        <ecNumber evidence="8">6.1.1.19</ecNumber>
    </recommendedName>
    <alternativeName>
        <fullName evidence="8">Arginyl-tRNA synthetase</fullName>
        <shortName evidence="8">ArgRS</shortName>
    </alternativeName>
</protein>
<evidence type="ECO:0000259" key="10">
    <source>
        <dbReference type="SMART" id="SM00836"/>
    </source>
</evidence>
<dbReference type="InterPro" id="IPR036695">
    <property type="entry name" value="Arg-tRNA-synth_N_sf"/>
</dbReference>
<evidence type="ECO:0000256" key="3">
    <source>
        <dbReference type="ARBA" id="ARBA00022741"/>
    </source>
</evidence>
<sequence>MSRSLREVKVSIISNIKQIFKDREYPQLPIDETPIQGDLSVICFPGAQTLKKSPEAVANEVGEMLSNLKFVKRTFIVKAFCNIVLDWDGLITDVFSDIRDDRYGRGSQKDKSILVEHTSANATGPFHMGRARNPIIGDSISRLLRYNGYSVSTEYYVNDTGRQAATVAFGIKHYEGGDSKKTDHKLVECYRQASDDLKNKSSIKSKIYDKMELIEAGDKEALIEVKNAAEMMLSGMRLSLKRLNAEADSYFHESDLILDGTVNKVIKSLKESDICVEEEGAFYLDLTSKNIAGRNQKFFFTRNNGLSLYTTRDIAYHLNKFDRFPNSLNVLGEDHKLQSNLLNIALEELNSPKPDNLFYSFVNLPGGKMSTRAGRVVYLDDMMDKIVQASFDRLDEVDMDTEEKHLLSEKIGVGSLRYNILKVQAEKGFTFSIEDALSIQGDSAPFAMYSHARMSSILAKYGKDIPQINIDSDLVEAEIDLVRVICQWPQIVSSSSDKLAIHIIPNYVHQLSSQFNSFYRDCKVIGEINESFRINLVHSSKRILFDALDIMGIEAPERM</sequence>
<comment type="catalytic activity">
    <reaction evidence="7 8">
        <text>tRNA(Arg) + L-arginine + ATP = L-arginyl-tRNA(Arg) + AMP + diphosphate</text>
        <dbReference type="Rhea" id="RHEA:20301"/>
        <dbReference type="Rhea" id="RHEA-COMP:9658"/>
        <dbReference type="Rhea" id="RHEA-COMP:9673"/>
        <dbReference type="ChEBI" id="CHEBI:30616"/>
        <dbReference type="ChEBI" id="CHEBI:32682"/>
        <dbReference type="ChEBI" id="CHEBI:33019"/>
        <dbReference type="ChEBI" id="CHEBI:78442"/>
        <dbReference type="ChEBI" id="CHEBI:78513"/>
        <dbReference type="ChEBI" id="CHEBI:456215"/>
        <dbReference type="EC" id="6.1.1.19"/>
    </reaction>
</comment>
<organism evidence="12 13">
    <name type="scientific">Marine Group III euryarchaeote CG-Epi6</name>
    <dbReference type="NCBI Taxonomy" id="1889000"/>
    <lineage>
        <taxon>Archaea</taxon>
        <taxon>Methanobacteriati</taxon>
        <taxon>Thermoplasmatota</taxon>
        <taxon>Thermoplasmata</taxon>
        <taxon>Candidatus Thermoprofundales</taxon>
    </lineage>
</organism>
<keyword evidence="6 8" id="KW-0030">Aminoacyl-tRNA synthetase</keyword>
<keyword evidence="8" id="KW-0963">Cytoplasm</keyword>
<dbReference type="GO" id="GO:0005737">
    <property type="term" value="C:cytoplasm"/>
    <property type="evidence" value="ECO:0007669"/>
    <property type="project" value="UniProtKB-SubCell"/>
</dbReference>
<evidence type="ECO:0000259" key="11">
    <source>
        <dbReference type="SMART" id="SM01016"/>
    </source>
</evidence>
<accession>A0A1J5SP17</accession>